<gene>
    <name evidence="1" type="ORF">AVDCRST_MAG86-3282</name>
</gene>
<proteinExistence type="predicted"/>
<reference evidence="1" key="1">
    <citation type="submission" date="2020-02" db="EMBL/GenBank/DDBJ databases">
        <authorList>
            <person name="Meier V. D."/>
        </authorList>
    </citation>
    <scope>NUCLEOTIDE SEQUENCE</scope>
    <source>
        <strain evidence="1">AVDCRST_MAG86</strain>
    </source>
</reference>
<dbReference type="AlphaFoldDB" id="A0A6J4VQV1"/>
<accession>A0A6J4VQV1</accession>
<organism evidence="1">
    <name type="scientific">uncultured Truepera sp</name>
    <dbReference type="NCBI Taxonomy" id="543023"/>
    <lineage>
        <taxon>Bacteria</taxon>
        <taxon>Thermotogati</taxon>
        <taxon>Deinococcota</taxon>
        <taxon>Deinococci</taxon>
        <taxon>Trueperales</taxon>
        <taxon>Trueperaceae</taxon>
        <taxon>Truepera</taxon>
        <taxon>environmental samples</taxon>
    </lineage>
</organism>
<name>A0A6J4VQV1_9DEIN</name>
<sequence>MHGALGLAGFSEADMAAYANTVAMMVYKQTDLNWIAGDCANDGRWATTGETAMPEIQTGFYRPWTGSGGENYIRRVNGGGVVCHDASPNKDTVRVMARHMNRLGGLESQYPTFSELERSPDQKYAGWALHFALAAAFGLDPRDYQ</sequence>
<evidence type="ECO:0000313" key="1">
    <source>
        <dbReference type="EMBL" id="CAA9584380.1"/>
    </source>
</evidence>
<dbReference type="EMBL" id="CADCWP010000297">
    <property type="protein sequence ID" value="CAA9584380.1"/>
    <property type="molecule type" value="Genomic_DNA"/>
</dbReference>
<protein>
    <submittedName>
        <fullName evidence="1">Uncharacterized protein</fullName>
    </submittedName>
</protein>